<evidence type="ECO:0000313" key="2">
    <source>
        <dbReference type="Proteomes" id="UP000247602"/>
    </source>
</evidence>
<dbReference type="Proteomes" id="UP000247602">
    <property type="component" value="Unassembled WGS sequence"/>
</dbReference>
<dbReference type="EMBL" id="QKNV01000102">
    <property type="protein sequence ID" value="PZA21251.1"/>
    <property type="molecule type" value="Genomic_DNA"/>
</dbReference>
<dbReference type="OrthoDB" id="6167040at2"/>
<sequence>MTVDVDAAAAAALALPGVTEADHHGRRSFRVGGGKVLATVPADGVLNVLVGEDLAHAVSAQPGVELLWWGQKLSGVRVELALVDAALLDELLQDAWARRAPAALRRPEP</sequence>
<name>A0A323V9F6_9ACTN</name>
<reference evidence="1 2" key="1">
    <citation type="submission" date="2018-06" db="EMBL/GenBank/DDBJ databases">
        <title>Draft genome sequence of Modestobacter versicolor CP153-2.</title>
        <authorList>
            <person name="Gundlapally S.R."/>
        </authorList>
    </citation>
    <scope>NUCLEOTIDE SEQUENCE [LARGE SCALE GENOMIC DNA]</scope>
    <source>
        <strain evidence="1 2">CP153-2</strain>
    </source>
</reference>
<protein>
    <submittedName>
        <fullName evidence="1">MmcQ/YjbR family DNA-binding protein</fullName>
    </submittedName>
</protein>
<keyword evidence="1" id="KW-0238">DNA-binding</keyword>
<gene>
    <name evidence="1" type="ORF">DMO24_11230</name>
</gene>
<comment type="caution">
    <text evidence="1">The sequence shown here is derived from an EMBL/GenBank/DDBJ whole genome shotgun (WGS) entry which is preliminary data.</text>
</comment>
<dbReference type="AlphaFoldDB" id="A0A323V9F6"/>
<proteinExistence type="predicted"/>
<accession>A0A323V9F6</accession>
<evidence type="ECO:0000313" key="1">
    <source>
        <dbReference type="EMBL" id="PZA21251.1"/>
    </source>
</evidence>
<dbReference type="GO" id="GO:0003677">
    <property type="term" value="F:DNA binding"/>
    <property type="evidence" value="ECO:0007669"/>
    <property type="project" value="UniProtKB-KW"/>
</dbReference>
<dbReference type="InterPro" id="IPR058532">
    <property type="entry name" value="YjbR/MT2646/Rv2570-like"/>
</dbReference>
<dbReference type="Pfam" id="PF04237">
    <property type="entry name" value="YjbR"/>
    <property type="match status" value="1"/>
</dbReference>
<organism evidence="1 2">
    <name type="scientific">Modestobacter versicolor</name>
    <dbReference type="NCBI Taxonomy" id="429133"/>
    <lineage>
        <taxon>Bacteria</taxon>
        <taxon>Bacillati</taxon>
        <taxon>Actinomycetota</taxon>
        <taxon>Actinomycetes</taxon>
        <taxon>Geodermatophilales</taxon>
        <taxon>Geodermatophilaceae</taxon>
        <taxon>Modestobacter</taxon>
    </lineage>
</organism>
<keyword evidence="2" id="KW-1185">Reference proteome</keyword>